<reference evidence="7" key="1">
    <citation type="submission" date="2022-07" db="EMBL/GenBank/DDBJ databases">
        <title>Genome Sequence of Leucocoprinus birnbaumii.</title>
        <authorList>
            <person name="Buettner E."/>
        </authorList>
    </citation>
    <scope>NUCLEOTIDE SEQUENCE</scope>
    <source>
        <strain evidence="7">VT141</strain>
    </source>
</reference>
<evidence type="ECO:0000256" key="5">
    <source>
        <dbReference type="SAM" id="MobiDB-lite"/>
    </source>
</evidence>
<feature type="compositionally biased region" description="Low complexity" evidence="5">
    <location>
        <begin position="141"/>
        <end position="197"/>
    </location>
</feature>
<keyword evidence="4 6" id="KW-0472">Membrane</keyword>
<evidence type="ECO:0000256" key="4">
    <source>
        <dbReference type="ARBA" id="ARBA00023136"/>
    </source>
</evidence>
<keyword evidence="2 6" id="KW-0812">Transmembrane</keyword>
<feature type="compositionally biased region" description="Low complexity" evidence="5">
    <location>
        <begin position="74"/>
        <end position="83"/>
    </location>
</feature>
<dbReference type="PRINTS" id="PR01217">
    <property type="entry name" value="PRICHEXTENSN"/>
</dbReference>
<feature type="compositionally biased region" description="Low complexity" evidence="5">
    <location>
        <begin position="286"/>
        <end position="302"/>
    </location>
</feature>
<feature type="region of interest" description="Disordered" evidence="5">
    <location>
        <begin position="269"/>
        <end position="302"/>
    </location>
</feature>
<keyword evidence="3 6" id="KW-1133">Transmembrane helix</keyword>
<evidence type="ECO:0000256" key="6">
    <source>
        <dbReference type="SAM" id="Phobius"/>
    </source>
</evidence>
<dbReference type="Proteomes" id="UP001213000">
    <property type="component" value="Unassembled WGS sequence"/>
</dbReference>
<feature type="compositionally biased region" description="Low complexity" evidence="5">
    <location>
        <begin position="361"/>
        <end position="373"/>
    </location>
</feature>
<comment type="subcellular location">
    <subcellularLocation>
        <location evidence="1">Membrane</location>
        <topology evidence="1">Single-pass membrane protein</topology>
    </subcellularLocation>
</comment>
<sequence length="526" mass="54665">MAAVDPIDSYAFISIGLATSSYFLSLGHWYRADWFIALHHLPKKHGRGRKHQNNLNYYHNAALRRRRDLGPRQVRPAATATPVVKPPVRPVPTRTVVKPTVAPVKPTVTPTPVKPTVVAPTKPVVPVPATTSSLPPPPSLSTPVASVVPPTTSLPSTSTTPSPSPSTASRALPSPATSTTSTASPSSTTSPATSGGVSTGAVVGGIIGGFVVLGLIGAAVFLFLRRAKEKKERNEKAFDASKFRQSAVMLEDPAEKRSKPRPPTMIEQLAQHRPSPAPSSYPPSGNPGYRPEQARYASPYGSAAPPAPYGPTYPGAAYGAQAAYGQYSLPQNAYVAYGHHHGYPPQPQYQYGAQQYGAYASSVPSSTTQPSVSGAGQDNLVLPNPFASLPSPVSETVPTHYSSNASSTSTTRDLTHSAQNSTEAADAPPAYEPTSKFADYKADKKPKPAPSVSNAASSSSGAATSTSQSPINASDPAPSAESPALLSATGPLARARTGDKALPSRPLSGTSAITTVYDANDAYGGM</sequence>
<comment type="caution">
    <text evidence="7">The sequence shown here is derived from an EMBL/GenBank/DDBJ whole genome shotgun (WGS) entry which is preliminary data.</text>
</comment>
<dbReference type="EMBL" id="JANIEX010000803">
    <property type="protein sequence ID" value="KAJ3563038.1"/>
    <property type="molecule type" value="Genomic_DNA"/>
</dbReference>
<feature type="compositionally biased region" description="Polar residues" evidence="5">
    <location>
        <begin position="391"/>
        <end position="423"/>
    </location>
</feature>
<accession>A0AAD5VKV8</accession>
<proteinExistence type="predicted"/>
<dbReference type="AlphaFoldDB" id="A0AAD5VKV8"/>
<evidence type="ECO:0000256" key="3">
    <source>
        <dbReference type="ARBA" id="ARBA00022989"/>
    </source>
</evidence>
<keyword evidence="8" id="KW-1185">Reference proteome</keyword>
<feature type="region of interest" description="Disordered" evidence="5">
    <location>
        <begin position="67"/>
        <end position="91"/>
    </location>
</feature>
<organism evidence="7 8">
    <name type="scientific">Leucocoprinus birnbaumii</name>
    <dbReference type="NCBI Taxonomy" id="56174"/>
    <lineage>
        <taxon>Eukaryota</taxon>
        <taxon>Fungi</taxon>
        <taxon>Dikarya</taxon>
        <taxon>Basidiomycota</taxon>
        <taxon>Agaricomycotina</taxon>
        <taxon>Agaricomycetes</taxon>
        <taxon>Agaricomycetidae</taxon>
        <taxon>Agaricales</taxon>
        <taxon>Agaricineae</taxon>
        <taxon>Agaricaceae</taxon>
        <taxon>Leucocoprinus</taxon>
    </lineage>
</organism>
<feature type="region of interest" description="Disordered" evidence="5">
    <location>
        <begin position="128"/>
        <end position="197"/>
    </location>
</feature>
<dbReference type="GO" id="GO:0016020">
    <property type="term" value="C:membrane"/>
    <property type="evidence" value="ECO:0007669"/>
    <property type="project" value="UniProtKB-SubCell"/>
</dbReference>
<evidence type="ECO:0000313" key="8">
    <source>
        <dbReference type="Proteomes" id="UP001213000"/>
    </source>
</evidence>
<feature type="transmembrane region" description="Helical" evidence="6">
    <location>
        <begin position="201"/>
        <end position="224"/>
    </location>
</feature>
<name>A0AAD5VKV8_9AGAR</name>
<evidence type="ECO:0000313" key="7">
    <source>
        <dbReference type="EMBL" id="KAJ3563038.1"/>
    </source>
</evidence>
<evidence type="ECO:0000256" key="1">
    <source>
        <dbReference type="ARBA" id="ARBA00004167"/>
    </source>
</evidence>
<dbReference type="PANTHER" id="PTHR15549">
    <property type="entry name" value="PAIRED IMMUNOGLOBULIN-LIKE TYPE 2 RECEPTOR"/>
    <property type="match status" value="1"/>
</dbReference>
<dbReference type="InterPro" id="IPR051694">
    <property type="entry name" value="Immunoregulatory_rcpt-like"/>
</dbReference>
<protein>
    <submittedName>
        <fullName evidence="7">Uncharacterized protein</fullName>
    </submittedName>
</protein>
<feature type="region of interest" description="Disordered" evidence="5">
    <location>
        <begin position="361"/>
        <end position="510"/>
    </location>
</feature>
<feature type="compositionally biased region" description="Pro residues" evidence="5">
    <location>
        <begin position="275"/>
        <end position="285"/>
    </location>
</feature>
<evidence type="ECO:0000256" key="2">
    <source>
        <dbReference type="ARBA" id="ARBA00022692"/>
    </source>
</evidence>
<gene>
    <name evidence="7" type="ORF">NP233_g9200</name>
</gene>
<feature type="compositionally biased region" description="Low complexity" evidence="5">
    <location>
        <begin position="450"/>
        <end position="488"/>
    </location>
</feature>
<dbReference type="GO" id="GO:0071944">
    <property type="term" value="C:cell periphery"/>
    <property type="evidence" value="ECO:0007669"/>
    <property type="project" value="UniProtKB-ARBA"/>
</dbReference>